<dbReference type="AlphaFoldDB" id="A0A0P0CSZ9"/>
<dbReference type="Proteomes" id="UP000061382">
    <property type="component" value="Chromosome"/>
</dbReference>
<protein>
    <recommendedName>
        <fullName evidence="3">Transposase</fullName>
    </recommendedName>
</protein>
<accession>A0A0P0CSZ9</accession>
<dbReference type="PATRIC" id="fig|512763.3.peg.2791"/>
<dbReference type="STRING" id="512763.DC20_12715"/>
<gene>
    <name evidence="1" type="ORF">DC20_12715</name>
</gene>
<proteinExistence type="predicted"/>
<evidence type="ECO:0000313" key="2">
    <source>
        <dbReference type="Proteomes" id="UP000061382"/>
    </source>
</evidence>
<organism evidence="1 2">
    <name type="scientific">Rufibacter tibetensis</name>
    <dbReference type="NCBI Taxonomy" id="512763"/>
    <lineage>
        <taxon>Bacteria</taxon>
        <taxon>Pseudomonadati</taxon>
        <taxon>Bacteroidota</taxon>
        <taxon>Cytophagia</taxon>
        <taxon>Cytophagales</taxon>
        <taxon>Hymenobacteraceae</taxon>
        <taxon>Rufibacter</taxon>
    </lineage>
</organism>
<name>A0A0P0CSZ9_9BACT</name>
<evidence type="ECO:0008006" key="3">
    <source>
        <dbReference type="Google" id="ProtNLM"/>
    </source>
</evidence>
<reference evidence="1 2" key="1">
    <citation type="submission" date="2015-08" db="EMBL/GenBank/DDBJ databases">
        <title>Complete genome sequence of Rufibacter tibetensis strain 1351t, a radiation-resistant bacterium from tibet plateau.</title>
        <authorList>
            <person name="Dai J."/>
        </authorList>
    </citation>
    <scope>NUCLEOTIDE SEQUENCE [LARGE SCALE GENOMIC DNA]</scope>
    <source>
        <strain evidence="1 2">1351</strain>
    </source>
</reference>
<dbReference type="OrthoDB" id="840060at2"/>
<dbReference type="EMBL" id="CP012643">
    <property type="protein sequence ID" value="ALI99676.1"/>
    <property type="molecule type" value="Genomic_DNA"/>
</dbReference>
<sequence length="64" mass="7349">MLEYVKLILSKVSFDSGLFEKELRKSMRMLVQKELETLREWCYAHFAGSYGSILDKVFGNAVAA</sequence>
<evidence type="ECO:0000313" key="1">
    <source>
        <dbReference type="EMBL" id="ALI99676.1"/>
    </source>
</evidence>
<dbReference type="KEGG" id="rti:DC20_12715"/>
<dbReference type="RefSeq" id="WP_062544171.1">
    <property type="nucleotide sequence ID" value="NZ_CP012643.1"/>
</dbReference>
<keyword evidence="2" id="KW-1185">Reference proteome</keyword>